<name>A0A383C5I6_9ZZZZ</name>
<evidence type="ECO:0000313" key="6">
    <source>
        <dbReference type="EMBL" id="SVE26885.1"/>
    </source>
</evidence>
<reference evidence="6" key="1">
    <citation type="submission" date="2018-05" db="EMBL/GenBank/DDBJ databases">
        <authorList>
            <person name="Lanie J.A."/>
            <person name="Ng W.-L."/>
            <person name="Kazmierczak K.M."/>
            <person name="Andrzejewski T.M."/>
            <person name="Davidsen T.M."/>
            <person name="Wayne K.J."/>
            <person name="Tettelin H."/>
            <person name="Glass J.I."/>
            <person name="Rusch D."/>
            <person name="Podicherti R."/>
            <person name="Tsui H.-C.T."/>
            <person name="Winkler M.E."/>
        </authorList>
    </citation>
    <scope>NUCLEOTIDE SEQUENCE</scope>
</reference>
<dbReference type="PANTHER" id="PTHR23291">
    <property type="entry name" value="BAX INHIBITOR-RELATED"/>
    <property type="match status" value="1"/>
</dbReference>
<dbReference type="EMBL" id="UINC01205629">
    <property type="protein sequence ID" value="SVE26885.1"/>
    <property type="molecule type" value="Genomic_DNA"/>
</dbReference>
<dbReference type="GO" id="GO:0005886">
    <property type="term" value="C:plasma membrane"/>
    <property type="evidence" value="ECO:0007669"/>
    <property type="project" value="TreeGrafter"/>
</dbReference>
<proteinExistence type="predicted"/>
<comment type="subcellular location">
    <subcellularLocation>
        <location evidence="1">Membrane</location>
        <topology evidence="1">Multi-pass membrane protein</topology>
    </subcellularLocation>
</comment>
<keyword evidence="3 5" id="KW-1133">Transmembrane helix</keyword>
<dbReference type="PANTHER" id="PTHR23291:SF50">
    <property type="entry name" value="PROTEIN LIFEGUARD 4"/>
    <property type="match status" value="1"/>
</dbReference>
<evidence type="ECO:0000256" key="2">
    <source>
        <dbReference type="ARBA" id="ARBA00022692"/>
    </source>
</evidence>
<evidence type="ECO:0000256" key="1">
    <source>
        <dbReference type="ARBA" id="ARBA00004141"/>
    </source>
</evidence>
<feature type="transmembrane region" description="Helical" evidence="5">
    <location>
        <begin position="7"/>
        <end position="26"/>
    </location>
</feature>
<organism evidence="6">
    <name type="scientific">marine metagenome</name>
    <dbReference type="NCBI Taxonomy" id="408172"/>
    <lineage>
        <taxon>unclassified sequences</taxon>
        <taxon>metagenomes</taxon>
        <taxon>ecological metagenomes</taxon>
    </lineage>
</organism>
<keyword evidence="2 5" id="KW-0812">Transmembrane</keyword>
<sequence length="97" mass="10495">MTTKKDLTGLGPILFASLLGLIVASVANRFFQSSALEWLVSIAGVIIFMGLTLYDSKKIKEMTGEAVLQGDALAVSRDEAIGALKLYLDLINLFIFI</sequence>
<protein>
    <submittedName>
        <fullName evidence="6">Uncharacterized protein</fullName>
    </submittedName>
</protein>
<dbReference type="Pfam" id="PF01027">
    <property type="entry name" value="Bax1-I"/>
    <property type="match status" value="1"/>
</dbReference>
<evidence type="ECO:0000256" key="5">
    <source>
        <dbReference type="SAM" id="Phobius"/>
    </source>
</evidence>
<keyword evidence="4 5" id="KW-0472">Membrane</keyword>
<accession>A0A383C5I6</accession>
<dbReference type="InterPro" id="IPR006214">
    <property type="entry name" value="Bax_inhibitor_1-related"/>
</dbReference>
<dbReference type="AlphaFoldDB" id="A0A383C5I6"/>
<gene>
    <name evidence="6" type="ORF">METZ01_LOCUS479739</name>
</gene>
<feature type="transmembrane region" description="Helical" evidence="5">
    <location>
        <begin position="38"/>
        <end position="54"/>
    </location>
</feature>
<evidence type="ECO:0000256" key="3">
    <source>
        <dbReference type="ARBA" id="ARBA00022989"/>
    </source>
</evidence>
<evidence type="ECO:0000256" key="4">
    <source>
        <dbReference type="ARBA" id="ARBA00023136"/>
    </source>
</evidence>